<keyword evidence="6" id="KW-1185">Reference proteome</keyword>
<dbReference type="Gene3D" id="6.10.250.1620">
    <property type="match status" value="1"/>
</dbReference>
<gene>
    <name evidence="5" type="ORF">E3P99_01647</name>
</gene>
<evidence type="ECO:0000313" key="6">
    <source>
        <dbReference type="Proteomes" id="UP000310189"/>
    </source>
</evidence>
<evidence type="ECO:0000256" key="4">
    <source>
        <dbReference type="SAM" id="Coils"/>
    </source>
</evidence>
<dbReference type="AlphaFoldDB" id="A0A4T0FQV0"/>
<reference evidence="5 6" key="1">
    <citation type="submission" date="2019-03" db="EMBL/GenBank/DDBJ databases">
        <title>Sequencing 23 genomes of Wallemia ichthyophaga.</title>
        <authorList>
            <person name="Gostincar C."/>
        </authorList>
    </citation>
    <scope>NUCLEOTIDE SEQUENCE [LARGE SCALE GENOMIC DNA]</scope>
    <source>
        <strain evidence="5 6">EXF-5753</strain>
    </source>
</reference>
<dbReference type="InterPro" id="IPR038495">
    <property type="entry name" value="ATPase_E_C"/>
</dbReference>
<dbReference type="PANTHER" id="PTHR45715">
    <property type="entry name" value="ATPASE H+-TRANSPORTING V1 SUBUNIT E1A-RELATED"/>
    <property type="match status" value="1"/>
</dbReference>
<evidence type="ECO:0008006" key="7">
    <source>
        <dbReference type="Google" id="ProtNLM"/>
    </source>
</evidence>
<keyword evidence="2" id="KW-0813">Transport</keyword>
<evidence type="ECO:0000256" key="2">
    <source>
        <dbReference type="ARBA" id="ARBA00022448"/>
    </source>
</evidence>
<comment type="caution">
    <text evidence="5">The sequence shown here is derived from an EMBL/GenBank/DDBJ whole genome shotgun (WGS) entry which is preliminary data.</text>
</comment>
<dbReference type="Pfam" id="PF01991">
    <property type="entry name" value="vATP-synt_E"/>
    <property type="match status" value="1"/>
</dbReference>
<dbReference type="InterPro" id="IPR002842">
    <property type="entry name" value="ATPase_V1_Esu"/>
</dbReference>
<dbReference type="EMBL" id="SPNW01000020">
    <property type="protein sequence ID" value="TIA90295.1"/>
    <property type="molecule type" value="Genomic_DNA"/>
</dbReference>
<sequence>MSKPLDDDEVKQELNKMVQFIKQEAEEKARELRIKADEEYEHEKAKIVAQEQQHLDSVYDKKLKQASVTRKIAQSTETNKSRLRVLTSREEHLNTLFEEVKKRVDQLSQSDDYGDVIKRLIVQSLLKLMEHQVVIQIRPKDEQVVQGVVDAAKQEYKELSGRDVDIQTQTSLQDSSAGGVKAHAFGGRIAIDNTIEARLALLEHRMLPEIRYDLFGTNPNRKFDN</sequence>
<evidence type="ECO:0000256" key="1">
    <source>
        <dbReference type="ARBA" id="ARBA00005901"/>
    </source>
</evidence>
<feature type="coiled-coil region" evidence="4">
    <location>
        <begin position="11"/>
        <end position="42"/>
    </location>
</feature>
<dbReference type="SUPFAM" id="SSF160527">
    <property type="entry name" value="V-type ATPase subunit E-like"/>
    <property type="match status" value="1"/>
</dbReference>
<organism evidence="5 6">
    <name type="scientific">Wallemia hederae</name>
    <dbReference type="NCBI Taxonomy" id="1540922"/>
    <lineage>
        <taxon>Eukaryota</taxon>
        <taxon>Fungi</taxon>
        <taxon>Dikarya</taxon>
        <taxon>Basidiomycota</taxon>
        <taxon>Wallemiomycotina</taxon>
        <taxon>Wallemiomycetes</taxon>
        <taxon>Wallemiales</taxon>
        <taxon>Wallemiaceae</taxon>
        <taxon>Wallemia</taxon>
    </lineage>
</organism>
<dbReference type="GO" id="GO:0046961">
    <property type="term" value="F:proton-transporting ATPase activity, rotational mechanism"/>
    <property type="evidence" value="ECO:0007669"/>
    <property type="project" value="InterPro"/>
</dbReference>
<dbReference type="HAMAP" id="MF_00311">
    <property type="entry name" value="ATP_synth_E_arch"/>
    <property type="match status" value="1"/>
</dbReference>
<keyword evidence="4" id="KW-0175">Coiled coil</keyword>
<dbReference type="Proteomes" id="UP000310189">
    <property type="component" value="Unassembled WGS sequence"/>
</dbReference>
<name>A0A4T0FQV0_9BASI</name>
<protein>
    <recommendedName>
        <fullName evidence="7">V-type proton ATPase subunit E</fullName>
    </recommendedName>
</protein>
<proteinExistence type="inferred from homology"/>
<evidence type="ECO:0000256" key="3">
    <source>
        <dbReference type="ARBA" id="ARBA00023065"/>
    </source>
</evidence>
<evidence type="ECO:0000313" key="5">
    <source>
        <dbReference type="EMBL" id="TIA90295.1"/>
    </source>
</evidence>
<dbReference type="GO" id="GO:0033178">
    <property type="term" value="C:proton-transporting two-sector ATPase complex, catalytic domain"/>
    <property type="evidence" value="ECO:0007669"/>
    <property type="project" value="InterPro"/>
</dbReference>
<keyword evidence="3" id="KW-0406">Ion transport</keyword>
<dbReference type="OrthoDB" id="10263003at2759"/>
<accession>A0A4T0FQV0</accession>
<comment type="similarity">
    <text evidence="1">Belongs to the V-ATPase E subunit family.</text>
</comment>
<dbReference type="Gene3D" id="3.30.2320.30">
    <property type="entry name" value="ATP synthase, E subunit, C-terminal"/>
    <property type="match status" value="1"/>
</dbReference>